<dbReference type="InterPro" id="IPR035940">
    <property type="entry name" value="CAP_sf"/>
</dbReference>
<sequence>MFKKVTITTALAASLMAGGVMQSDAHAQSQDSFKTKTFQLESGQQVSQEQVNQWMNDFLSNYEIKWNQTNEQPIEKPQQEKPEQQEEATPAPAKQQAPAPQQQEPTQTQKQQEQQQANALSQFEQKVVELTNEERAAQGLEPLEIDKELSNVAEKKSQDMAQNGYFSHDSPTYGSPFDMMKQFGIEYRTAGENIAKGQQTPQEVVDAWMNSEGHRANILNENYTHIGVGFVENGNVWTQQFIGK</sequence>
<dbReference type="PANTHER" id="PTHR31157:SF1">
    <property type="entry name" value="SCP DOMAIN-CONTAINING PROTEIN"/>
    <property type="match status" value="1"/>
</dbReference>
<dbReference type="NCBIfam" id="TIGR02909">
    <property type="entry name" value="spore_YkwD"/>
    <property type="match status" value="1"/>
</dbReference>
<feature type="chain" id="PRO_5001994978" evidence="2">
    <location>
        <begin position="28"/>
        <end position="244"/>
    </location>
</feature>
<keyword evidence="2" id="KW-0732">Signal</keyword>
<evidence type="ECO:0000313" key="5">
    <source>
        <dbReference type="Proteomes" id="UP000030153"/>
    </source>
</evidence>
<dbReference type="AlphaFoldDB" id="A0A0A2USX3"/>
<dbReference type="STRING" id="1385513.N780_17350"/>
<gene>
    <name evidence="4" type="ORF">N780_17350</name>
</gene>
<accession>A0A0A2USX3</accession>
<evidence type="ECO:0000259" key="3">
    <source>
        <dbReference type="Pfam" id="PF00188"/>
    </source>
</evidence>
<proteinExistence type="predicted"/>
<dbReference type="OrthoDB" id="9783944at2"/>
<dbReference type="eggNOG" id="COG2340">
    <property type="taxonomic scope" value="Bacteria"/>
</dbReference>
<reference evidence="4 5" key="1">
    <citation type="submission" date="2013-08" db="EMBL/GenBank/DDBJ databases">
        <title>Genome of Pontibacillus chungwhensis.</title>
        <authorList>
            <person name="Wang Q."/>
            <person name="Wang G."/>
        </authorList>
    </citation>
    <scope>NUCLEOTIDE SEQUENCE [LARGE SCALE GENOMIC DNA]</scope>
    <source>
        <strain evidence="4 5">BH030062</strain>
    </source>
</reference>
<feature type="signal peptide" evidence="2">
    <location>
        <begin position="1"/>
        <end position="27"/>
    </location>
</feature>
<dbReference type="Proteomes" id="UP000030153">
    <property type="component" value="Unassembled WGS sequence"/>
</dbReference>
<dbReference type="InterPro" id="IPR014044">
    <property type="entry name" value="CAP_dom"/>
</dbReference>
<feature type="region of interest" description="Disordered" evidence="1">
    <location>
        <begin position="73"/>
        <end position="120"/>
    </location>
</feature>
<feature type="compositionally biased region" description="Low complexity" evidence="1">
    <location>
        <begin position="87"/>
        <end position="117"/>
    </location>
</feature>
<dbReference type="InterPro" id="IPR014258">
    <property type="entry name" value="CAP_domain_YkwD-like"/>
</dbReference>
<name>A0A0A2USX3_9BACI</name>
<dbReference type="Gene3D" id="3.40.33.10">
    <property type="entry name" value="CAP"/>
    <property type="match status" value="1"/>
</dbReference>
<protein>
    <submittedName>
        <fullName evidence="4">Sporulation protein</fullName>
    </submittedName>
</protein>
<dbReference type="EMBL" id="AVBG01000008">
    <property type="protein sequence ID" value="KGP91034.1"/>
    <property type="molecule type" value="Genomic_DNA"/>
</dbReference>
<evidence type="ECO:0000256" key="1">
    <source>
        <dbReference type="SAM" id="MobiDB-lite"/>
    </source>
</evidence>
<evidence type="ECO:0000256" key="2">
    <source>
        <dbReference type="SAM" id="SignalP"/>
    </source>
</evidence>
<dbReference type="CDD" id="cd05379">
    <property type="entry name" value="CAP_bacterial"/>
    <property type="match status" value="1"/>
</dbReference>
<comment type="caution">
    <text evidence="4">The sequence shown here is derived from an EMBL/GenBank/DDBJ whole genome shotgun (WGS) entry which is preliminary data.</text>
</comment>
<dbReference type="Pfam" id="PF00188">
    <property type="entry name" value="CAP"/>
    <property type="match status" value="1"/>
</dbReference>
<keyword evidence="5" id="KW-1185">Reference proteome</keyword>
<feature type="domain" description="SCP" evidence="3">
    <location>
        <begin position="129"/>
        <end position="241"/>
    </location>
</feature>
<dbReference type="RefSeq" id="WP_036784039.1">
    <property type="nucleotide sequence ID" value="NZ_AVBG01000008.1"/>
</dbReference>
<organism evidence="4 5">
    <name type="scientific">Pontibacillus chungwhensis BH030062</name>
    <dbReference type="NCBI Taxonomy" id="1385513"/>
    <lineage>
        <taxon>Bacteria</taxon>
        <taxon>Bacillati</taxon>
        <taxon>Bacillota</taxon>
        <taxon>Bacilli</taxon>
        <taxon>Bacillales</taxon>
        <taxon>Bacillaceae</taxon>
        <taxon>Pontibacillus</taxon>
    </lineage>
</organism>
<dbReference type="SUPFAM" id="SSF55797">
    <property type="entry name" value="PR-1-like"/>
    <property type="match status" value="1"/>
</dbReference>
<feature type="compositionally biased region" description="Basic and acidic residues" evidence="1">
    <location>
        <begin position="73"/>
        <end position="84"/>
    </location>
</feature>
<evidence type="ECO:0000313" key="4">
    <source>
        <dbReference type="EMBL" id="KGP91034.1"/>
    </source>
</evidence>
<dbReference type="PANTHER" id="PTHR31157">
    <property type="entry name" value="SCP DOMAIN-CONTAINING PROTEIN"/>
    <property type="match status" value="1"/>
</dbReference>